<dbReference type="InterPro" id="IPR036908">
    <property type="entry name" value="RlpA-like_sf"/>
</dbReference>
<dbReference type="EC" id="4.2.2.n1" evidence="2"/>
<dbReference type="SMART" id="SM00925">
    <property type="entry name" value="MltA"/>
    <property type="match status" value="1"/>
</dbReference>
<gene>
    <name evidence="8" type="ORF">HC246_23805</name>
</gene>
<keyword evidence="4" id="KW-0961">Cell wall biogenesis/degradation</keyword>
<dbReference type="InterPro" id="IPR026044">
    <property type="entry name" value="MltA"/>
</dbReference>
<dbReference type="CDD" id="cd14668">
    <property type="entry name" value="mlta_B"/>
    <property type="match status" value="1"/>
</dbReference>
<protein>
    <recommendedName>
        <fullName evidence="2">peptidoglycan lytic exotransglycosylase</fullName>
        <ecNumber evidence="2">4.2.2.n1</ecNumber>
    </recommendedName>
    <alternativeName>
        <fullName evidence="5">Murein hydrolase A</fullName>
    </alternativeName>
</protein>
<evidence type="ECO:0000256" key="6">
    <source>
        <dbReference type="SAM" id="MobiDB-lite"/>
    </source>
</evidence>
<proteinExistence type="predicted"/>
<dbReference type="PANTHER" id="PTHR30124">
    <property type="entry name" value="MEMBRANE-BOUND LYTIC MUREIN TRANSGLYCOSYLASE A"/>
    <property type="match status" value="1"/>
</dbReference>
<sequence>MTGSNHNHIHAYDRLQRSPQYQKSAHRKSGNQTLGKGRSTSWQSWLYRGGDVLFATWVGLICAVPPCYMQTEFQAPVEAAELKLAQAIAPISPRAVNPLSLDLTDDLLESDRPNLLQAIDNSIQYIRTPSAERRYPVAGISRDRMERSLMRFRRLVQVSRTAKDLQQAVNREFDLYRSVGRDGNGAVQFTGYYEAVYKASRTRTNEFKYPLYRLPSNFDQWRSPHPTRAMLEGSKQLAGLEITWLSDRFQAFLVHVQGSARFELPDGKLLTVGYAGKTDQPYRSVGAELVRDGKMRLEDVTLQTLIEYFQKNPQDLNTYLNRNPSFVFFRETNGKPATGSLGLPVTAERSIATDKKIFPSGGLGLIRTEIPFENPKTGKLELRQVQRFVLDQDTGGAIRGAGRVDIFMGTGDRAKQRAGLIKGDGELYYLVLK</sequence>
<dbReference type="RefSeq" id="WP_169365895.1">
    <property type="nucleotide sequence ID" value="NZ_JAAVJL010000004.1"/>
</dbReference>
<evidence type="ECO:0000256" key="2">
    <source>
        <dbReference type="ARBA" id="ARBA00012587"/>
    </source>
</evidence>
<dbReference type="SUPFAM" id="SSF50685">
    <property type="entry name" value="Barwin-like endoglucanases"/>
    <property type="match status" value="1"/>
</dbReference>
<evidence type="ECO:0000259" key="7">
    <source>
        <dbReference type="SMART" id="SM00925"/>
    </source>
</evidence>
<keyword evidence="3" id="KW-0456">Lyase</keyword>
<dbReference type="CDD" id="cd14485">
    <property type="entry name" value="mltA_like_LT_A"/>
    <property type="match status" value="1"/>
</dbReference>
<dbReference type="Pfam" id="PF03562">
    <property type="entry name" value="MltA"/>
    <property type="match status" value="1"/>
</dbReference>
<keyword evidence="9" id="KW-1185">Reference proteome</keyword>
<evidence type="ECO:0000256" key="3">
    <source>
        <dbReference type="ARBA" id="ARBA00023239"/>
    </source>
</evidence>
<evidence type="ECO:0000313" key="8">
    <source>
        <dbReference type="EMBL" id="NMF60969.1"/>
    </source>
</evidence>
<evidence type="ECO:0000256" key="4">
    <source>
        <dbReference type="ARBA" id="ARBA00023316"/>
    </source>
</evidence>
<accession>A0ABX1M240</accession>
<dbReference type="InterPro" id="IPR010611">
    <property type="entry name" value="3D_dom"/>
</dbReference>
<dbReference type="Gene3D" id="2.40.40.10">
    <property type="entry name" value="RlpA-like domain"/>
    <property type="match status" value="1"/>
</dbReference>
<dbReference type="PANTHER" id="PTHR30124:SF0">
    <property type="entry name" value="MEMBRANE-BOUND LYTIC MUREIN TRANSGLYCOSYLASE A"/>
    <property type="match status" value="1"/>
</dbReference>
<comment type="caution">
    <text evidence="8">The sequence shown here is derived from an EMBL/GenBank/DDBJ whole genome shotgun (WGS) entry which is preliminary data.</text>
</comment>
<dbReference type="Pfam" id="PF06725">
    <property type="entry name" value="3D"/>
    <property type="match status" value="1"/>
</dbReference>
<dbReference type="InterPro" id="IPR005300">
    <property type="entry name" value="MltA_B"/>
</dbReference>
<reference evidence="8 9" key="1">
    <citation type="submission" date="2020-03" db="EMBL/GenBank/DDBJ databases">
        <title>Draft Genome Sequence of 2-Methylisoborneol Producing Pseudanabaena yagii Strain GIHE-NHR1 Isolated from North Han River in South Korea.</title>
        <authorList>
            <person name="Jeong J."/>
        </authorList>
    </citation>
    <scope>NUCLEOTIDE SEQUENCE [LARGE SCALE GENOMIC DNA]</scope>
    <source>
        <strain evidence="8 9">GIHE-NHR1</strain>
    </source>
</reference>
<dbReference type="EMBL" id="JAAVJL010000004">
    <property type="protein sequence ID" value="NMF60969.1"/>
    <property type="molecule type" value="Genomic_DNA"/>
</dbReference>
<organism evidence="8 9">
    <name type="scientific">Pseudanabaena yagii GIHE-NHR1</name>
    <dbReference type="NCBI Taxonomy" id="2722753"/>
    <lineage>
        <taxon>Bacteria</taxon>
        <taxon>Bacillati</taxon>
        <taxon>Cyanobacteriota</taxon>
        <taxon>Cyanophyceae</taxon>
        <taxon>Pseudanabaenales</taxon>
        <taxon>Pseudanabaenaceae</taxon>
        <taxon>Pseudanabaena</taxon>
        <taxon>Pseudanabaena yagii</taxon>
    </lineage>
</organism>
<comment type="catalytic activity">
    <reaction evidence="1">
        <text>Exolytic cleavage of the (1-&gt;4)-beta-glycosidic linkage between N-acetylmuramic acid (MurNAc) and N-acetylglucosamine (GlcNAc) residues in peptidoglycan, from either the reducing or the non-reducing ends of the peptidoglycan chains, with concomitant formation of a 1,6-anhydrobond in the MurNAc residue.</text>
        <dbReference type="EC" id="4.2.2.n1"/>
    </reaction>
</comment>
<feature type="domain" description="Lytic transglycosylase MltA" evidence="7">
    <location>
        <begin position="196"/>
        <end position="330"/>
    </location>
</feature>
<feature type="region of interest" description="Disordered" evidence="6">
    <location>
        <begin position="1"/>
        <end position="38"/>
    </location>
</feature>
<name>A0ABX1M240_9CYAN</name>
<dbReference type="Gene3D" id="2.40.240.50">
    <property type="entry name" value="Barwin-like endoglucanases"/>
    <property type="match status" value="1"/>
</dbReference>
<evidence type="ECO:0000256" key="1">
    <source>
        <dbReference type="ARBA" id="ARBA00001420"/>
    </source>
</evidence>
<evidence type="ECO:0000256" key="5">
    <source>
        <dbReference type="ARBA" id="ARBA00030918"/>
    </source>
</evidence>
<evidence type="ECO:0000313" key="9">
    <source>
        <dbReference type="Proteomes" id="UP000738376"/>
    </source>
</evidence>
<dbReference type="Proteomes" id="UP000738376">
    <property type="component" value="Unassembled WGS sequence"/>
</dbReference>